<accession>A0ABS5PRH2</accession>
<dbReference type="Pfam" id="PF12697">
    <property type="entry name" value="Abhydrolase_6"/>
    <property type="match status" value="1"/>
</dbReference>
<dbReference type="InterPro" id="IPR000073">
    <property type="entry name" value="AB_hydrolase_1"/>
</dbReference>
<name>A0ABS5PRH2_9FIRM</name>
<dbReference type="PANTHER" id="PTHR37017:SF11">
    <property type="entry name" value="ESTERASE_LIPASE_THIOESTERASE DOMAIN-CONTAINING PROTEIN"/>
    <property type="match status" value="1"/>
</dbReference>
<dbReference type="GO" id="GO:0016787">
    <property type="term" value="F:hydrolase activity"/>
    <property type="evidence" value="ECO:0007669"/>
    <property type="project" value="UniProtKB-KW"/>
</dbReference>
<feature type="domain" description="AB hydrolase-1" evidence="1">
    <location>
        <begin position="9"/>
        <end position="233"/>
    </location>
</feature>
<proteinExistence type="predicted"/>
<keyword evidence="3" id="KW-1185">Reference proteome</keyword>
<evidence type="ECO:0000313" key="2">
    <source>
        <dbReference type="EMBL" id="MBS7527487.1"/>
    </source>
</evidence>
<reference evidence="2 3" key="1">
    <citation type="submission" date="2021-05" db="EMBL/GenBank/DDBJ databases">
        <title>Fusibacter ferrireducens sp. nov., an anaerobic, sulfur- and Fe-reducing bacterium isolated from the mangrove sediment.</title>
        <authorList>
            <person name="Qiu D."/>
        </authorList>
    </citation>
    <scope>NUCLEOTIDE SEQUENCE [LARGE SCALE GENOMIC DNA]</scope>
    <source>
        <strain evidence="2 3">DSM 12116</strain>
    </source>
</reference>
<sequence length="240" mass="26849">MTIEQKETIVLIHGAWDTSKTWGRLTPFLEEYGHRIVALDLPGHGEDETEIKDQTMKTYVDAVEKAIQALEGRIVLAGNSMGGTIISNVAERIPQKVKKLIYITAFMLKDGQSLNGTDGSGIIPVNWRAHSEDGLTAKFVETIFIEGDRKQTINKPRIKPPVMYESIDALTSKVQVTEMNWGQIPRYYVKCTKDIALPPPIQQQMIDALPCHAVYEIESGHSPQIQKPAELAEIIQKIID</sequence>
<dbReference type="RefSeq" id="WP_213237349.1">
    <property type="nucleotide sequence ID" value="NZ_JAHBCL010000021.1"/>
</dbReference>
<gene>
    <name evidence="2" type="ORF">KHM83_12450</name>
</gene>
<keyword evidence="2" id="KW-0378">Hydrolase</keyword>
<evidence type="ECO:0000313" key="3">
    <source>
        <dbReference type="Proteomes" id="UP000746471"/>
    </source>
</evidence>
<dbReference type="SUPFAM" id="SSF53474">
    <property type="entry name" value="alpha/beta-Hydrolases"/>
    <property type="match status" value="1"/>
</dbReference>
<dbReference type="Proteomes" id="UP000746471">
    <property type="component" value="Unassembled WGS sequence"/>
</dbReference>
<dbReference type="Gene3D" id="3.40.50.1820">
    <property type="entry name" value="alpha/beta hydrolase"/>
    <property type="match status" value="1"/>
</dbReference>
<protein>
    <submittedName>
        <fullName evidence="2">Alpha/beta hydrolase</fullName>
    </submittedName>
</protein>
<dbReference type="EMBL" id="JAHBCL010000021">
    <property type="protein sequence ID" value="MBS7527487.1"/>
    <property type="molecule type" value="Genomic_DNA"/>
</dbReference>
<evidence type="ECO:0000259" key="1">
    <source>
        <dbReference type="Pfam" id="PF12697"/>
    </source>
</evidence>
<dbReference type="PANTHER" id="PTHR37017">
    <property type="entry name" value="AB HYDROLASE-1 DOMAIN-CONTAINING PROTEIN-RELATED"/>
    <property type="match status" value="1"/>
</dbReference>
<dbReference type="PRINTS" id="PR00111">
    <property type="entry name" value="ABHYDROLASE"/>
</dbReference>
<organism evidence="2 3">
    <name type="scientific">Fusibacter paucivorans</name>
    <dbReference type="NCBI Taxonomy" id="76009"/>
    <lineage>
        <taxon>Bacteria</taxon>
        <taxon>Bacillati</taxon>
        <taxon>Bacillota</taxon>
        <taxon>Clostridia</taxon>
        <taxon>Eubacteriales</taxon>
        <taxon>Eubacteriales Family XII. Incertae Sedis</taxon>
        <taxon>Fusibacter</taxon>
    </lineage>
</organism>
<dbReference type="InterPro" id="IPR029058">
    <property type="entry name" value="AB_hydrolase_fold"/>
</dbReference>
<dbReference type="InterPro" id="IPR052897">
    <property type="entry name" value="Sec-Metab_Biosynth_Hydrolase"/>
</dbReference>
<comment type="caution">
    <text evidence="2">The sequence shown here is derived from an EMBL/GenBank/DDBJ whole genome shotgun (WGS) entry which is preliminary data.</text>
</comment>